<comment type="caution">
    <text evidence="2">The sequence shown here is derived from an EMBL/GenBank/DDBJ whole genome shotgun (WGS) entry which is preliminary data.</text>
</comment>
<dbReference type="GO" id="GO:0004792">
    <property type="term" value="F:thiosulfate-cyanide sulfurtransferase activity"/>
    <property type="evidence" value="ECO:0007669"/>
    <property type="project" value="InterPro"/>
</dbReference>
<dbReference type="PROSITE" id="PS50206">
    <property type="entry name" value="RHODANESE_3"/>
    <property type="match status" value="1"/>
</dbReference>
<dbReference type="PROSITE" id="PS00380">
    <property type="entry name" value="RHODANESE_1"/>
    <property type="match status" value="1"/>
</dbReference>
<proteinExistence type="predicted"/>
<reference evidence="2" key="1">
    <citation type="journal article" date="2021" name="PeerJ">
        <title>Extensive microbial diversity within the chicken gut microbiome revealed by metagenomics and culture.</title>
        <authorList>
            <person name="Gilroy R."/>
            <person name="Ravi A."/>
            <person name="Getino M."/>
            <person name="Pursley I."/>
            <person name="Horton D.L."/>
            <person name="Alikhan N.F."/>
            <person name="Baker D."/>
            <person name="Gharbi K."/>
            <person name="Hall N."/>
            <person name="Watson M."/>
            <person name="Adriaenssens E.M."/>
            <person name="Foster-Nyarko E."/>
            <person name="Jarju S."/>
            <person name="Secka A."/>
            <person name="Antonio M."/>
            <person name="Oren A."/>
            <person name="Chaudhuri R.R."/>
            <person name="La Ragione R."/>
            <person name="Hildebrand F."/>
            <person name="Pallen M.J."/>
        </authorList>
    </citation>
    <scope>NUCLEOTIDE SEQUENCE</scope>
    <source>
        <strain evidence="2">ChiGjej3B3-7470</strain>
    </source>
</reference>
<protein>
    <submittedName>
        <fullName evidence="2">Rhodanese-like domain-containing protein</fullName>
    </submittedName>
</protein>
<dbReference type="InterPro" id="IPR001763">
    <property type="entry name" value="Rhodanese-like_dom"/>
</dbReference>
<dbReference type="InterPro" id="IPR050229">
    <property type="entry name" value="GlpE_sulfurtransferase"/>
</dbReference>
<dbReference type="SUPFAM" id="SSF52821">
    <property type="entry name" value="Rhodanese/Cell cycle control phosphatase"/>
    <property type="match status" value="1"/>
</dbReference>
<organism evidence="2 3">
    <name type="scientific">Tessaracoccus flavescens</name>
    <dbReference type="NCBI Taxonomy" id="399497"/>
    <lineage>
        <taxon>Bacteria</taxon>
        <taxon>Bacillati</taxon>
        <taxon>Actinomycetota</taxon>
        <taxon>Actinomycetes</taxon>
        <taxon>Propionibacteriales</taxon>
        <taxon>Propionibacteriaceae</taxon>
        <taxon>Tessaracoccus</taxon>
    </lineage>
</organism>
<evidence type="ECO:0000313" key="2">
    <source>
        <dbReference type="EMBL" id="HJE51395.1"/>
    </source>
</evidence>
<dbReference type="InterPro" id="IPR036873">
    <property type="entry name" value="Rhodanese-like_dom_sf"/>
</dbReference>
<dbReference type="InterPro" id="IPR001307">
    <property type="entry name" value="Thiosulphate_STrfase_CS"/>
</dbReference>
<sequence length="102" mass="10692">MKEVTISELKTALVEGAFLLDVREPHEFDEAHVPGAVLIPLGEVADRVEELPDDVWVICRSGKRSITGAEAIVASGRTACSVAGGTLAWIDAGHPVSTGPTT</sequence>
<dbReference type="AlphaFoldDB" id="A0A921JQI0"/>
<dbReference type="PANTHER" id="PTHR43031:SF1">
    <property type="entry name" value="PYRIDINE NUCLEOTIDE-DISULPHIDE OXIDOREDUCTASE"/>
    <property type="match status" value="1"/>
</dbReference>
<name>A0A921JQI0_9ACTN</name>
<dbReference type="Pfam" id="PF00581">
    <property type="entry name" value="Rhodanese"/>
    <property type="match status" value="1"/>
</dbReference>
<dbReference type="PANTHER" id="PTHR43031">
    <property type="entry name" value="FAD-DEPENDENT OXIDOREDUCTASE"/>
    <property type="match status" value="1"/>
</dbReference>
<dbReference type="Gene3D" id="3.40.250.10">
    <property type="entry name" value="Rhodanese-like domain"/>
    <property type="match status" value="1"/>
</dbReference>
<dbReference type="Proteomes" id="UP000712713">
    <property type="component" value="Unassembled WGS sequence"/>
</dbReference>
<evidence type="ECO:0000259" key="1">
    <source>
        <dbReference type="PROSITE" id="PS50206"/>
    </source>
</evidence>
<dbReference type="SMART" id="SM00450">
    <property type="entry name" value="RHOD"/>
    <property type="match status" value="1"/>
</dbReference>
<dbReference type="EMBL" id="DYZF01000130">
    <property type="protein sequence ID" value="HJE51395.1"/>
    <property type="molecule type" value="Genomic_DNA"/>
</dbReference>
<gene>
    <name evidence="2" type="ORF">K8V15_05375</name>
</gene>
<evidence type="ECO:0000313" key="3">
    <source>
        <dbReference type="Proteomes" id="UP000712713"/>
    </source>
</evidence>
<accession>A0A921JQI0</accession>
<feature type="domain" description="Rhodanese" evidence="1">
    <location>
        <begin position="13"/>
        <end position="98"/>
    </location>
</feature>
<reference evidence="2" key="2">
    <citation type="submission" date="2021-09" db="EMBL/GenBank/DDBJ databases">
        <authorList>
            <person name="Gilroy R."/>
        </authorList>
    </citation>
    <scope>NUCLEOTIDE SEQUENCE</scope>
    <source>
        <strain evidence="2">ChiGjej3B3-7470</strain>
    </source>
</reference>
<dbReference type="CDD" id="cd00158">
    <property type="entry name" value="RHOD"/>
    <property type="match status" value="1"/>
</dbReference>